<dbReference type="GeneID" id="30024384"/>
<dbReference type="Proteomes" id="UP000076744">
    <property type="component" value="Unassembled WGS sequence"/>
</dbReference>
<reference evidence="1 2" key="1">
    <citation type="journal article" date="2016" name="Genome Biol. Evol.">
        <title>Divergent and convergent evolution of fungal pathogenicity.</title>
        <authorList>
            <person name="Shang Y."/>
            <person name="Xiao G."/>
            <person name="Zheng P."/>
            <person name="Cen K."/>
            <person name="Zhan S."/>
            <person name="Wang C."/>
        </authorList>
    </citation>
    <scope>NUCLEOTIDE SEQUENCE [LARGE SCALE GENOMIC DNA]</scope>
    <source>
        <strain evidence="1 2">ARSEF 2679</strain>
    </source>
</reference>
<dbReference type="STRING" id="1081104.A0A167N625"/>
<organism evidence="1 2">
    <name type="scientific">Cordyceps fumosorosea (strain ARSEF 2679)</name>
    <name type="common">Isaria fumosorosea</name>
    <dbReference type="NCBI Taxonomy" id="1081104"/>
    <lineage>
        <taxon>Eukaryota</taxon>
        <taxon>Fungi</taxon>
        <taxon>Dikarya</taxon>
        <taxon>Ascomycota</taxon>
        <taxon>Pezizomycotina</taxon>
        <taxon>Sordariomycetes</taxon>
        <taxon>Hypocreomycetidae</taxon>
        <taxon>Hypocreales</taxon>
        <taxon>Cordycipitaceae</taxon>
        <taxon>Cordyceps</taxon>
    </lineage>
</organism>
<comment type="caution">
    <text evidence="1">The sequence shown here is derived from an EMBL/GenBank/DDBJ whole genome shotgun (WGS) entry which is preliminary data.</text>
</comment>
<dbReference type="PANTHER" id="PTHR30292:SF0">
    <property type="entry name" value="5-OXOPROLINASE SUBUNIT A"/>
    <property type="match status" value="1"/>
</dbReference>
<name>A0A167N625_CORFA</name>
<dbReference type="InterPro" id="IPR011330">
    <property type="entry name" value="Glyco_hydro/deAcase_b/a-brl"/>
</dbReference>
<dbReference type="SUPFAM" id="SSF88713">
    <property type="entry name" value="Glycoside hydrolase/deacetylase"/>
    <property type="match status" value="1"/>
</dbReference>
<dbReference type="NCBIfam" id="NF003814">
    <property type="entry name" value="PRK05406.1-3"/>
    <property type="match status" value="1"/>
</dbReference>
<dbReference type="RefSeq" id="XP_018701181.1">
    <property type="nucleotide sequence ID" value="XM_018851695.1"/>
</dbReference>
<dbReference type="InterPro" id="IPR005501">
    <property type="entry name" value="LamB/YcsF/PxpA-like"/>
</dbReference>
<gene>
    <name evidence="1" type="ORF">ISF_08092</name>
</gene>
<accession>A0A167N625</accession>
<dbReference type="OrthoDB" id="5295431at2759"/>
<sequence length="268" mass="28980">MADTKLPWASKPIEIHCDMGEAFGNWTMGDDTAIMPHINSCSIACGFHAGDPMVMYNTIRAAKTHGIRIGAHPSFPDLQGFGRREMKMDPKECENMVIYQIGALKAFLDIEGIPLSHVSPHGALYGVMCKDEVICKAVCAASKRFTSADGVPVPMIGAAGTFMETTCRDMGIPFVQEIIADLEYDQDGACIISRTHDAPDLRALARRVERVLRSGKIPCHGAEDRLVDLGLGSAPLSLCIHSDTPGAAQVADVVRGVVKKFNEERGLL</sequence>
<protein>
    <submittedName>
        <fullName evidence="1">Lactam utilization protein lamB</fullName>
    </submittedName>
</protein>
<keyword evidence="2" id="KW-1185">Reference proteome</keyword>
<dbReference type="EMBL" id="AZHB01000026">
    <property type="protein sequence ID" value="OAA55171.1"/>
    <property type="molecule type" value="Genomic_DNA"/>
</dbReference>
<evidence type="ECO:0000313" key="1">
    <source>
        <dbReference type="EMBL" id="OAA55171.1"/>
    </source>
</evidence>
<evidence type="ECO:0000313" key="2">
    <source>
        <dbReference type="Proteomes" id="UP000076744"/>
    </source>
</evidence>
<dbReference type="Pfam" id="PF03746">
    <property type="entry name" value="LamB_YcsF"/>
    <property type="match status" value="1"/>
</dbReference>
<dbReference type="GO" id="GO:0005975">
    <property type="term" value="P:carbohydrate metabolic process"/>
    <property type="evidence" value="ECO:0007669"/>
    <property type="project" value="InterPro"/>
</dbReference>
<dbReference type="PANTHER" id="PTHR30292">
    <property type="entry name" value="UNCHARACTERIZED PROTEIN YBGL-RELATED"/>
    <property type="match status" value="1"/>
</dbReference>
<dbReference type="Gene3D" id="3.20.20.370">
    <property type="entry name" value="Glycoside hydrolase/deacetylase"/>
    <property type="match status" value="1"/>
</dbReference>
<dbReference type="AlphaFoldDB" id="A0A167N625"/>
<proteinExistence type="predicted"/>